<comment type="caution">
    <text evidence="3">The sequence shown here is derived from an EMBL/GenBank/DDBJ whole genome shotgun (WGS) entry which is preliminary data.</text>
</comment>
<dbReference type="Gene3D" id="3.10.310.10">
    <property type="entry name" value="Diaminopimelate Epimerase, Chain A, domain 1"/>
    <property type="match status" value="2"/>
</dbReference>
<evidence type="ECO:0000313" key="3">
    <source>
        <dbReference type="EMBL" id="MCX2981517.1"/>
    </source>
</evidence>
<evidence type="ECO:0000256" key="2">
    <source>
        <dbReference type="ARBA" id="ARBA00023235"/>
    </source>
</evidence>
<proteinExistence type="inferred from homology"/>
<keyword evidence="4" id="KW-1185">Reference proteome</keyword>
<protein>
    <submittedName>
        <fullName evidence="3">PhzF family phenazine biosynthesis protein</fullName>
    </submittedName>
</protein>
<name>A0ABT3TGT4_9GAMM</name>
<dbReference type="InterPro" id="IPR003719">
    <property type="entry name" value="Phenazine_PhzF-like"/>
</dbReference>
<accession>A0ABT3TGT4</accession>
<dbReference type="PANTHER" id="PTHR13774:SF17">
    <property type="entry name" value="PHENAZINE BIOSYNTHESIS-LIKE DOMAIN-CONTAINING PROTEIN"/>
    <property type="match status" value="1"/>
</dbReference>
<sequence length="259" mass="27913">MALQQFQVSAFSARPFGGNPAAVVCLSEWLPDSLLQAIAAENNLSETAFYAAAGDAFELRWFTPTVEVDLCGHATLATAHVLFNELAYSAPEIRFTTRGGWLTARRSGASISLDFPAYELAEETVDPALAEALGAQPQAAFNGDKCLYLYANEAQVRALRPDMKALLAASDTPVIVTAPGENVDFVSRFFGPQVGIDEDPVTGSAHCALTPFWSRRLNKTTLEARQVSARGGELQCQLEGDRVHLSGQAVTFMQGTLRL</sequence>
<dbReference type="Pfam" id="PF02567">
    <property type="entry name" value="PhzC-PhzF"/>
    <property type="match status" value="1"/>
</dbReference>
<gene>
    <name evidence="3" type="ORF">EYC98_11660</name>
</gene>
<comment type="similarity">
    <text evidence="1">Belongs to the PhzF family.</text>
</comment>
<dbReference type="PANTHER" id="PTHR13774">
    <property type="entry name" value="PHENAZINE BIOSYNTHESIS PROTEIN"/>
    <property type="match status" value="1"/>
</dbReference>
<evidence type="ECO:0000313" key="4">
    <source>
        <dbReference type="Proteomes" id="UP001143362"/>
    </source>
</evidence>
<organism evidence="3 4">
    <name type="scientific">Candidatus Litorirhabdus singularis</name>
    <dbReference type="NCBI Taxonomy" id="2518993"/>
    <lineage>
        <taxon>Bacteria</taxon>
        <taxon>Pseudomonadati</taxon>
        <taxon>Pseudomonadota</taxon>
        <taxon>Gammaproteobacteria</taxon>
        <taxon>Cellvibrionales</taxon>
        <taxon>Halieaceae</taxon>
        <taxon>Candidatus Litorirhabdus</taxon>
    </lineage>
</organism>
<dbReference type="PIRSF" id="PIRSF016184">
    <property type="entry name" value="PhzC_PhzF"/>
    <property type="match status" value="1"/>
</dbReference>
<evidence type="ECO:0000256" key="1">
    <source>
        <dbReference type="ARBA" id="ARBA00008270"/>
    </source>
</evidence>
<reference evidence="3" key="1">
    <citation type="submission" date="2019-02" db="EMBL/GenBank/DDBJ databases">
        <authorList>
            <person name="Li S.-H."/>
        </authorList>
    </citation>
    <scope>NUCLEOTIDE SEQUENCE</scope>
    <source>
        <strain evidence="3">IMCC14734</strain>
    </source>
</reference>
<dbReference type="Proteomes" id="UP001143362">
    <property type="component" value="Unassembled WGS sequence"/>
</dbReference>
<dbReference type="SUPFAM" id="SSF54506">
    <property type="entry name" value="Diaminopimelate epimerase-like"/>
    <property type="match status" value="1"/>
</dbReference>
<dbReference type="EMBL" id="SHNN01000002">
    <property type="protein sequence ID" value="MCX2981517.1"/>
    <property type="molecule type" value="Genomic_DNA"/>
</dbReference>
<dbReference type="NCBIfam" id="TIGR00654">
    <property type="entry name" value="PhzF_family"/>
    <property type="match status" value="1"/>
</dbReference>
<dbReference type="RefSeq" id="WP_279245515.1">
    <property type="nucleotide sequence ID" value="NZ_SHNN01000002.1"/>
</dbReference>
<keyword evidence="2" id="KW-0413">Isomerase</keyword>